<proteinExistence type="predicted"/>
<gene>
    <name evidence="1" type="ORF">IFM89_013781</name>
</gene>
<sequence length="74" mass="8558">MQSRSRKRKWVLRSSLGSARVLRPRENGLCKAPDPTDISTNVSETRLTEELHLMREKITMLEQSRYIMGTGQIL</sequence>
<name>A0A835HM38_9MAGN</name>
<evidence type="ECO:0000313" key="1">
    <source>
        <dbReference type="EMBL" id="KAF9600874.1"/>
    </source>
</evidence>
<dbReference type="EMBL" id="JADFTS010000006">
    <property type="protein sequence ID" value="KAF9600874.1"/>
    <property type="molecule type" value="Genomic_DNA"/>
</dbReference>
<reference evidence="1 2" key="1">
    <citation type="submission" date="2020-10" db="EMBL/GenBank/DDBJ databases">
        <title>The Coptis chinensis genome and diversification of protoberbering-type alkaloids.</title>
        <authorList>
            <person name="Wang B."/>
            <person name="Shu S."/>
            <person name="Song C."/>
            <person name="Liu Y."/>
        </authorList>
    </citation>
    <scope>NUCLEOTIDE SEQUENCE [LARGE SCALE GENOMIC DNA]</scope>
    <source>
        <strain evidence="1">HL-2020</strain>
        <tissue evidence="1">Leaf</tissue>
    </source>
</reference>
<evidence type="ECO:0000313" key="2">
    <source>
        <dbReference type="Proteomes" id="UP000631114"/>
    </source>
</evidence>
<dbReference type="Proteomes" id="UP000631114">
    <property type="component" value="Unassembled WGS sequence"/>
</dbReference>
<comment type="caution">
    <text evidence="1">The sequence shown here is derived from an EMBL/GenBank/DDBJ whole genome shotgun (WGS) entry which is preliminary data.</text>
</comment>
<keyword evidence="2" id="KW-1185">Reference proteome</keyword>
<dbReference type="AlphaFoldDB" id="A0A835HM38"/>
<accession>A0A835HM38</accession>
<protein>
    <submittedName>
        <fullName evidence="1">Uncharacterized protein</fullName>
    </submittedName>
</protein>
<organism evidence="1 2">
    <name type="scientific">Coptis chinensis</name>
    <dbReference type="NCBI Taxonomy" id="261450"/>
    <lineage>
        <taxon>Eukaryota</taxon>
        <taxon>Viridiplantae</taxon>
        <taxon>Streptophyta</taxon>
        <taxon>Embryophyta</taxon>
        <taxon>Tracheophyta</taxon>
        <taxon>Spermatophyta</taxon>
        <taxon>Magnoliopsida</taxon>
        <taxon>Ranunculales</taxon>
        <taxon>Ranunculaceae</taxon>
        <taxon>Coptidoideae</taxon>
        <taxon>Coptis</taxon>
    </lineage>
</organism>